<name>A0A6P5XZU0_DURZI</name>
<gene>
    <name evidence="4" type="primary">LOC111287430</name>
</gene>
<dbReference type="RefSeq" id="XP_022733739.1">
    <property type="nucleotide sequence ID" value="XM_022878004.1"/>
</dbReference>
<feature type="chain" id="PRO_5027759267" evidence="2">
    <location>
        <begin position="22"/>
        <end position="126"/>
    </location>
</feature>
<reference evidence="4" key="1">
    <citation type="submission" date="2025-08" db="UniProtKB">
        <authorList>
            <consortium name="RefSeq"/>
        </authorList>
    </citation>
    <scope>IDENTIFICATION</scope>
    <source>
        <tissue evidence="4">Fruit stalk</tissue>
    </source>
</reference>
<dbReference type="KEGG" id="dzi:111287430"/>
<evidence type="ECO:0000313" key="3">
    <source>
        <dbReference type="Proteomes" id="UP000515121"/>
    </source>
</evidence>
<evidence type="ECO:0000256" key="1">
    <source>
        <dbReference type="SAM" id="MobiDB-lite"/>
    </source>
</evidence>
<accession>A0A6P5XZU0</accession>
<dbReference type="AlphaFoldDB" id="A0A6P5XZU0"/>
<dbReference type="OrthoDB" id="10479398at2759"/>
<keyword evidence="3" id="KW-1185">Reference proteome</keyword>
<keyword evidence="2" id="KW-0732">Signal</keyword>
<sequence>MAGKLIVLALVLIGLLGLVSAANDAPANATTPKSSGTASSPGSQGGSEAAAAPGNDDAIGNTDDAGAPTNSNGGGDEGVAVEGPIGSEDAANSAASSAQPPTSGAITFRVSAVAGAAAAVAGYFVF</sequence>
<evidence type="ECO:0000256" key="2">
    <source>
        <dbReference type="SAM" id="SignalP"/>
    </source>
</evidence>
<evidence type="ECO:0000313" key="4">
    <source>
        <dbReference type="RefSeq" id="XP_022733739.1"/>
    </source>
</evidence>
<dbReference type="Proteomes" id="UP000515121">
    <property type="component" value="Unplaced"/>
</dbReference>
<dbReference type="GeneID" id="111287430"/>
<protein>
    <submittedName>
        <fullName evidence="4">Anther-specific protein BCP1-like</fullName>
    </submittedName>
</protein>
<feature type="compositionally biased region" description="Polar residues" evidence="1">
    <location>
        <begin position="33"/>
        <end position="42"/>
    </location>
</feature>
<proteinExistence type="predicted"/>
<feature type="region of interest" description="Disordered" evidence="1">
    <location>
        <begin position="25"/>
        <end position="102"/>
    </location>
</feature>
<organism evidence="3 4">
    <name type="scientific">Durio zibethinus</name>
    <name type="common">Durian</name>
    <dbReference type="NCBI Taxonomy" id="66656"/>
    <lineage>
        <taxon>Eukaryota</taxon>
        <taxon>Viridiplantae</taxon>
        <taxon>Streptophyta</taxon>
        <taxon>Embryophyta</taxon>
        <taxon>Tracheophyta</taxon>
        <taxon>Spermatophyta</taxon>
        <taxon>Magnoliopsida</taxon>
        <taxon>eudicotyledons</taxon>
        <taxon>Gunneridae</taxon>
        <taxon>Pentapetalae</taxon>
        <taxon>rosids</taxon>
        <taxon>malvids</taxon>
        <taxon>Malvales</taxon>
        <taxon>Malvaceae</taxon>
        <taxon>Helicteroideae</taxon>
        <taxon>Durio</taxon>
    </lineage>
</organism>
<feature type="signal peptide" evidence="2">
    <location>
        <begin position="1"/>
        <end position="21"/>
    </location>
</feature>